<dbReference type="PROSITE" id="PS51787">
    <property type="entry name" value="LON_N"/>
    <property type="match status" value="1"/>
</dbReference>
<dbReference type="InterPro" id="IPR015947">
    <property type="entry name" value="PUA-like_sf"/>
</dbReference>
<dbReference type="STRING" id="3075.A0A087SK33"/>
<dbReference type="GeneID" id="23617629"/>
<organism evidence="3 4">
    <name type="scientific">Auxenochlorella protothecoides</name>
    <name type="common">Green microalga</name>
    <name type="synonym">Chlorella protothecoides</name>
    <dbReference type="NCBI Taxonomy" id="3075"/>
    <lineage>
        <taxon>Eukaryota</taxon>
        <taxon>Viridiplantae</taxon>
        <taxon>Chlorophyta</taxon>
        <taxon>core chlorophytes</taxon>
        <taxon>Trebouxiophyceae</taxon>
        <taxon>Chlorellales</taxon>
        <taxon>Chlorellaceae</taxon>
        <taxon>Auxenochlorella</taxon>
    </lineage>
</organism>
<dbReference type="RefSeq" id="XP_011398983.1">
    <property type="nucleotide sequence ID" value="XM_011400681.1"/>
</dbReference>
<dbReference type="Pfam" id="PF02190">
    <property type="entry name" value="LON_substr_bdg"/>
    <property type="match status" value="1"/>
</dbReference>
<gene>
    <name evidence="3" type="ORF">F751_6238</name>
</gene>
<dbReference type="OrthoDB" id="264917at2759"/>
<dbReference type="InterPro" id="IPR003111">
    <property type="entry name" value="Lon_prtase_N"/>
</dbReference>
<evidence type="ECO:0000313" key="3">
    <source>
        <dbReference type="EMBL" id="KFM26087.1"/>
    </source>
</evidence>
<evidence type="ECO:0000256" key="1">
    <source>
        <dbReference type="SAM" id="MobiDB-lite"/>
    </source>
</evidence>
<evidence type="ECO:0000313" key="4">
    <source>
        <dbReference type="Proteomes" id="UP000028924"/>
    </source>
</evidence>
<dbReference type="SUPFAM" id="SSF88697">
    <property type="entry name" value="PUA domain-like"/>
    <property type="match status" value="1"/>
</dbReference>
<feature type="region of interest" description="Disordered" evidence="1">
    <location>
        <begin position="228"/>
        <end position="261"/>
    </location>
</feature>
<dbReference type="PANTHER" id="PTHR46732:SF8">
    <property type="entry name" value="ATP-DEPENDENT PROTEASE LA (LON) DOMAIN PROTEIN"/>
    <property type="match status" value="1"/>
</dbReference>
<keyword evidence="4" id="KW-1185">Reference proteome</keyword>
<accession>A0A087SK33</accession>
<dbReference type="AlphaFoldDB" id="A0A087SK33"/>
<sequence length="261" mass="28685">MRRTGSAWAGAMEVTFPETALPLQIFEARYRVLFSTLLAGADGLEEGLISEDKPWVGTRRFGTTFVLEDGISSVGTLLEITRHRRLDDGRILISTKGRQRFKILKVVQQQPVIVCEVEYFAEEEVNSDAAASAAKDVVDLFKSMSELGGKLGTIRIPDELLLKLCTLSPASLSLWVASLFPAFPDQQQIVLQQEDAMVRLNMVRDLLSQVVKFYQAEWAVRSAFGAPEGRAGSRSGLVGPQWDVDEEDDALGGGDSSSDED</sequence>
<proteinExistence type="predicted"/>
<evidence type="ECO:0000259" key="2">
    <source>
        <dbReference type="PROSITE" id="PS51787"/>
    </source>
</evidence>
<dbReference type="KEGG" id="apro:F751_6238"/>
<dbReference type="SMART" id="SM00464">
    <property type="entry name" value="LON"/>
    <property type="match status" value="1"/>
</dbReference>
<protein>
    <submittedName>
        <fullName evidence="3">LON peptidase N-terminal domain and RING finger protein 2</fullName>
    </submittedName>
</protein>
<dbReference type="Gene3D" id="2.30.130.40">
    <property type="entry name" value="LON domain-like"/>
    <property type="match status" value="1"/>
</dbReference>
<dbReference type="EMBL" id="KL662126">
    <property type="protein sequence ID" value="KFM26087.1"/>
    <property type="molecule type" value="Genomic_DNA"/>
</dbReference>
<dbReference type="Proteomes" id="UP000028924">
    <property type="component" value="Unassembled WGS sequence"/>
</dbReference>
<dbReference type="PANTHER" id="PTHR46732">
    <property type="entry name" value="ATP-DEPENDENT PROTEASE LA (LON) DOMAIN PROTEIN"/>
    <property type="match status" value="1"/>
</dbReference>
<dbReference type="InterPro" id="IPR046336">
    <property type="entry name" value="Lon_prtase_N_sf"/>
</dbReference>
<dbReference type="eggNOG" id="KOG4159">
    <property type="taxonomic scope" value="Eukaryota"/>
</dbReference>
<reference evidence="3 4" key="1">
    <citation type="journal article" date="2014" name="BMC Genomics">
        <title>Oil accumulation mechanisms of the oleaginous microalga Chlorella protothecoides revealed through its genome, transcriptomes, and proteomes.</title>
        <authorList>
            <person name="Gao C."/>
            <person name="Wang Y."/>
            <person name="Shen Y."/>
            <person name="Yan D."/>
            <person name="He X."/>
            <person name="Dai J."/>
            <person name="Wu Q."/>
        </authorList>
    </citation>
    <scope>NUCLEOTIDE SEQUENCE [LARGE SCALE GENOMIC DNA]</scope>
    <source>
        <strain evidence="3 4">0710</strain>
    </source>
</reference>
<feature type="domain" description="Lon N-terminal" evidence="2">
    <location>
        <begin position="1"/>
        <end position="211"/>
    </location>
</feature>
<name>A0A087SK33_AUXPR</name>